<proteinExistence type="predicted"/>
<accession>A6N1W6</accession>
<protein>
    <submittedName>
        <fullName evidence="1">Uncharacterized protein</fullName>
    </submittedName>
</protein>
<dbReference type="Proteomes" id="UP000001999">
    <property type="component" value="Segment"/>
</dbReference>
<dbReference type="EMBL" id="EF579802">
    <property type="protein sequence ID" value="ABR10438.1"/>
    <property type="molecule type" value="Genomic_DNA"/>
</dbReference>
<organism evidence="1 2">
    <name type="scientific">Microbacterium phage Min1</name>
    <dbReference type="NCBI Taxonomy" id="446529"/>
    <lineage>
        <taxon>Viruses</taxon>
        <taxon>Duplodnaviria</taxon>
        <taxon>Heunggongvirae</taxon>
        <taxon>Uroviricota</taxon>
        <taxon>Caudoviricetes</taxon>
        <taxon>Minunavirus</taxon>
        <taxon>Minunavirus Min1</taxon>
    </lineage>
</organism>
<sequence length="95" mass="10150">MAFEPTTIDELAKIAERLRQAVETLATHAPQLHEAAVSEGTGPATRLLLQIHSDTLKTLSVELMQTLVAVSDHLASEHALRGDDILDAPGSDEGI</sequence>
<keyword evidence="2" id="KW-1185">Reference proteome</keyword>
<dbReference type="RefSeq" id="YP_001294768.1">
    <property type="nucleotide sequence ID" value="NC_009603.1"/>
</dbReference>
<evidence type="ECO:0000313" key="1">
    <source>
        <dbReference type="EMBL" id="ABR10438.1"/>
    </source>
</evidence>
<dbReference type="KEGG" id="vg:5309166"/>
<evidence type="ECO:0000313" key="2">
    <source>
        <dbReference type="Proteomes" id="UP000001999"/>
    </source>
</evidence>
<name>A6N1W6_9CAUD</name>
<reference evidence="1 2" key="1">
    <citation type="submission" date="2007-04" db="EMBL/GenBank/DDBJ databases">
        <title>Isolation, characterization and complete nucleotide sequence of a novel temperate bacteriophage Min1, isolated from the nematode pathogen Microbacterium nematophilum.</title>
        <authorList>
            <person name="Akimkina T.V."/>
            <person name="Venien-Bryan C."/>
            <person name="Hodgkin J.A."/>
        </authorList>
    </citation>
    <scope>NUCLEOTIDE SEQUENCE [LARGE SCALE GENOMIC DNA]</scope>
</reference>
<dbReference type="GeneID" id="5309166"/>